<sequence>MKKTSYLYVIFAATLWGGIGVFFKILSGLGFSQMQVVAIRVTSAAIALTLYILIKDPSLLKIKLKDCWCFVGTGIISLVFFNWCYFTAIELTSLAVAAVLMYTSPIFVMLFSTILFKEKINLQKIIALIMTFIGCIFVANIFHSSANNFSAIGILVGIGSGIGYALYSIFGRYAIEKGYHSITISEYTFVFAMIGSLPISGLIKSLPMLVNTQAVTSTLGIGVLCCVFPFILYTKGLSNIENSKAAIMATIEPAVATLLSFFLYGEKLLNSKGIGIFLIFISVLLLNLEPKDNKAIKIKYI</sequence>
<feature type="transmembrane region" description="Helical" evidence="2">
    <location>
        <begin position="149"/>
        <end position="170"/>
    </location>
</feature>
<feature type="transmembrane region" description="Helical" evidence="2">
    <location>
        <begin position="215"/>
        <end position="233"/>
    </location>
</feature>
<protein>
    <submittedName>
        <fullName evidence="4">DMT family transporter</fullName>
    </submittedName>
</protein>
<name>A0AAE3KZQ1_9FIRM</name>
<feature type="domain" description="EamA" evidence="3">
    <location>
        <begin position="152"/>
        <end position="287"/>
    </location>
</feature>
<feature type="transmembrane region" description="Helical" evidence="2">
    <location>
        <begin position="182"/>
        <end position="203"/>
    </location>
</feature>
<feature type="transmembrane region" description="Helical" evidence="2">
    <location>
        <begin position="7"/>
        <end position="31"/>
    </location>
</feature>
<comment type="caution">
    <text evidence="4">The sequence shown here is derived from an EMBL/GenBank/DDBJ whole genome shotgun (WGS) entry which is preliminary data.</text>
</comment>
<evidence type="ECO:0000259" key="3">
    <source>
        <dbReference type="Pfam" id="PF00892"/>
    </source>
</evidence>
<dbReference type="Proteomes" id="UP001205748">
    <property type="component" value="Unassembled WGS sequence"/>
</dbReference>
<proteinExistence type="inferred from homology"/>
<dbReference type="Gene3D" id="1.10.3730.20">
    <property type="match status" value="1"/>
</dbReference>
<keyword evidence="2" id="KW-0812">Transmembrane</keyword>
<feature type="transmembrane region" description="Helical" evidence="2">
    <location>
        <begin position="271"/>
        <end position="288"/>
    </location>
</feature>
<dbReference type="GO" id="GO:0016020">
    <property type="term" value="C:membrane"/>
    <property type="evidence" value="ECO:0007669"/>
    <property type="project" value="InterPro"/>
</dbReference>
<feature type="transmembrane region" description="Helical" evidence="2">
    <location>
        <begin position="94"/>
        <end position="116"/>
    </location>
</feature>
<feature type="transmembrane region" description="Helical" evidence="2">
    <location>
        <begin position="245"/>
        <end position="265"/>
    </location>
</feature>
<dbReference type="Pfam" id="PF00892">
    <property type="entry name" value="EamA"/>
    <property type="match status" value="2"/>
</dbReference>
<organism evidence="4 5">
    <name type="scientific">Irregularibacter muris</name>
    <dbReference type="NCBI Taxonomy" id="1796619"/>
    <lineage>
        <taxon>Bacteria</taxon>
        <taxon>Bacillati</taxon>
        <taxon>Bacillota</taxon>
        <taxon>Clostridia</taxon>
        <taxon>Eubacteriales</taxon>
        <taxon>Eubacteriaceae</taxon>
        <taxon>Irregularibacter</taxon>
    </lineage>
</organism>
<dbReference type="PANTHER" id="PTHR22911">
    <property type="entry name" value="ACYL-MALONYL CONDENSING ENZYME-RELATED"/>
    <property type="match status" value="1"/>
</dbReference>
<keyword evidence="5" id="KW-1185">Reference proteome</keyword>
<reference evidence="4" key="1">
    <citation type="submission" date="2022-07" db="EMBL/GenBank/DDBJ databases">
        <title>Enhanced cultured diversity of the mouse gut microbiota enables custom-made synthetic communities.</title>
        <authorList>
            <person name="Afrizal A."/>
        </authorList>
    </citation>
    <scope>NUCLEOTIDE SEQUENCE</scope>
    <source>
        <strain evidence="4">DSM 28593</strain>
    </source>
</reference>
<evidence type="ECO:0000256" key="1">
    <source>
        <dbReference type="ARBA" id="ARBA00007362"/>
    </source>
</evidence>
<comment type="similarity">
    <text evidence="1">Belongs to the EamA transporter family.</text>
</comment>
<dbReference type="InterPro" id="IPR000620">
    <property type="entry name" value="EamA_dom"/>
</dbReference>
<accession>A0AAE3KZQ1</accession>
<dbReference type="RefSeq" id="WP_257530114.1">
    <property type="nucleotide sequence ID" value="NZ_JANKAS010000004.1"/>
</dbReference>
<dbReference type="SUPFAM" id="SSF103481">
    <property type="entry name" value="Multidrug resistance efflux transporter EmrE"/>
    <property type="match status" value="2"/>
</dbReference>
<gene>
    <name evidence="4" type="ORF">NSA47_06320</name>
</gene>
<feature type="domain" description="EamA" evidence="3">
    <location>
        <begin position="5"/>
        <end position="138"/>
    </location>
</feature>
<feature type="transmembrane region" description="Helical" evidence="2">
    <location>
        <begin position="37"/>
        <end position="54"/>
    </location>
</feature>
<keyword evidence="2" id="KW-1133">Transmembrane helix</keyword>
<dbReference type="InterPro" id="IPR037185">
    <property type="entry name" value="EmrE-like"/>
</dbReference>
<evidence type="ECO:0000313" key="5">
    <source>
        <dbReference type="Proteomes" id="UP001205748"/>
    </source>
</evidence>
<evidence type="ECO:0000313" key="4">
    <source>
        <dbReference type="EMBL" id="MCR1898607.1"/>
    </source>
</evidence>
<evidence type="ECO:0000256" key="2">
    <source>
        <dbReference type="SAM" id="Phobius"/>
    </source>
</evidence>
<dbReference type="AlphaFoldDB" id="A0AAE3KZQ1"/>
<dbReference type="PANTHER" id="PTHR22911:SF79">
    <property type="entry name" value="MOBA-LIKE NTP TRANSFERASE DOMAIN-CONTAINING PROTEIN"/>
    <property type="match status" value="1"/>
</dbReference>
<dbReference type="EMBL" id="JANKAS010000004">
    <property type="protein sequence ID" value="MCR1898607.1"/>
    <property type="molecule type" value="Genomic_DNA"/>
</dbReference>
<keyword evidence="2" id="KW-0472">Membrane</keyword>
<feature type="transmembrane region" description="Helical" evidence="2">
    <location>
        <begin position="66"/>
        <end position="88"/>
    </location>
</feature>
<feature type="transmembrane region" description="Helical" evidence="2">
    <location>
        <begin position="125"/>
        <end position="143"/>
    </location>
</feature>